<comment type="function">
    <text evidence="5">Substrate-binding subunit of the Rab geranylgeranyltransferase (GGTase) complex. Binds unprenylated Rab proteins.</text>
</comment>
<dbReference type="AlphaFoldDB" id="A0A9N8W771"/>
<dbReference type="GO" id="GO:0005096">
    <property type="term" value="F:GTPase activator activity"/>
    <property type="evidence" value="ECO:0007669"/>
    <property type="project" value="UniProtKB-UniRule"/>
</dbReference>
<accession>A0A9N8W771</accession>
<dbReference type="GO" id="GO:0005634">
    <property type="term" value="C:nucleus"/>
    <property type="evidence" value="ECO:0007669"/>
    <property type="project" value="TreeGrafter"/>
</dbReference>
<dbReference type="GO" id="GO:0007264">
    <property type="term" value="P:small GTPase-mediated signal transduction"/>
    <property type="evidence" value="ECO:0007669"/>
    <property type="project" value="UniProtKB-UniRule"/>
</dbReference>
<organism evidence="6 7">
    <name type="scientific">Ambispora gerdemannii</name>
    <dbReference type="NCBI Taxonomy" id="144530"/>
    <lineage>
        <taxon>Eukaryota</taxon>
        <taxon>Fungi</taxon>
        <taxon>Fungi incertae sedis</taxon>
        <taxon>Mucoromycota</taxon>
        <taxon>Glomeromycotina</taxon>
        <taxon>Glomeromycetes</taxon>
        <taxon>Archaeosporales</taxon>
        <taxon>Ambisporaceae</taxon>
        <taxon>Ambispora</taxon>
    </lineage>
</organism>
<dbReference type="FunFam" id="1.10.405.10:FF:000003">
    <property type="entry name" value="Rab proteins geranylgeranyltransferase component A"/>
    <property type="match status" value="1"/>
</dbReference>
<gene>
    <name evidence="6" type="ORF">AGERDE_LOCUS2907</name>
</gene>
<dbReference type="PRINTS" id="PR00891">
    <property type="entry name" value="RABGDIREP"/>
</dbReference>
<dbReference type="EMBL" id="CAJVPL010000258">
    <property type="protein sequence ID" value="CAG8474496.1"/>
    <property type="molecule type" value="Genomic_DNA"/>
</dbReference>
<evidence type="ECO:0000256" key="3">
    <source>
        <dbReference type="ARBA" id="ARBA00022468"/>
    </source>
</evidence>
<comment type="subcellular location">
    <subcellularLocation>
        <location evidence="1 5">Cytoplasm</location>
    </subcellularLocation>
</comment>
<protein>
    <recommendedName>
        <fullName evidence="5">Rab escort protein 1</fullName>
    </recommendedName>
</protein>
<evidence type="ECO:0000256" key="2">
    <source>
        <dbReference type="ARBA" id="ARBA00005593"/>
    </source>
</evidence>
<name>A0A9N8W771_9GLOM</name>
<dbReference type="Gene3D" id="3.50.50.60">
    <property type="entry name" value="FAD/NAD(P)-binding domain"/>
    <property type="match status" value="2"/>
</dbReference>
<dbReference type="PANTHER" id="PTHR11787">
    <property type="entry name" value="RAB GDP-DISSOCIATION INHIBITOR"/>
    <property type="match status" value="1"/>
</dbReference>
<dbReference type="InterPro" id="IPR018203">
    <property type="entry name" value="GDP_dissociation_inhibitor"/>
</dbReference>
<evidence type="ECO:0000313" key="6">
    <source>
        <dbReference type="EMBL" id="CAG8474496.1"/>
    </source>
</evidence>
<evidence type="ECO:0000256" key="4">
    <source>
        <dbReference type="ARBA" id="ARBA00022490"/>
    </source>
</evidence>
<dbReference type="Gene3D" id="3.30.519.10">
    <property type="entry name" value="Guanine Nucleotide Dissociation Inhibitor, domain 2"/>
    <property type="match status" value="1"/>
</dbReference>
<dbReference type="GO" id="GO:0016192">
    <property type="term" value="P:vesicle-mediated transport"/>
    <property type="evidence" value="ECO:0007669"/>
    <property type="project" value="TreeGrafter"/>
</dbReference>
<evidence type="ECO:0000256" key="5">
    <source>
        <dbReference type="PIRNR" id="PIRNR016550"/>
    </source>
</evidence>
<keyword evidence="7" id="KW-1185">Reference proteome</keyword>
<evidence type="ECO:0000313" key="7">
    <source>
        <dbReference type="Proteomes" id="UP000789831"/>
    </source>
</evidence>
<dbReference type="Proteomes" id="UP000789831">
    <property type="component" value="Unassembled WGS sequence"/>
</dbReference>
<dbReference type="GO" id="GO:0006886">
    <property type="term" value="P:intracellular protein transport"/>
    <property type="evidence" value="ECO:0007669"/>
    <property type="project" value="InterPro"/>
</dbReference>
<dbReference type="InterPro" id="IPR036188">
    <property type="entry name" value="FAD/NAD-bd_sf"/>
</dbReference>
<dbReference type="GO" id="GO:0005968">
    <property type="term" value="C:Rab-protein geranylgeranyltransferase complex"/>
    <property type="evidence" value="ECO:0007669"/>
    <property type="project" value="UniProtKB-UniRule"/>
</dbReference>
<dbReference type="PANTHER" id="PTHR11787:SF4">
    <property type="entry name" value="CHM, RAB ESCORT PROTEIN 1"/>
    <property type="match status" value="1"/>
</dbReference>
<dbReference type="SUPFAM" id="SSF51905">
    <property type="entry name" value="FAD/NAD(P)-binding domain"/>
    <property type="match status" value="1"/>
</dbReference>
<evidence type="ECO:0000256" key="1">
    <source>
        <dbReference type="ARBA" id="ARBA00004496"/>
    </source>
</evidence>
<proteinExistence type="inferred from homology"/>
<dbReference type="Pfam" id="PF00996">
    <property type="entry name" value="GDI"/>
    <property type="match status" value="2"/>
</dbReference>
<keyword evidence="3 5" id="KW-0343">GTPase activation</keyword>
<dbReference type="InterPro" id="IPR001738">
    <property type="entry name" value="Rab_escort"/>
</dbReference>
<sequence>MTQPLEVTEYDVIVLGTGFTESLLAGALARTGKSVLHLDANSHYGGGWSALNFRDLFDWIQNTQGPVADTFGSNQESIEGRQALAINVSQALKQVYPTIEYEIFPLNQEKDQSALINPTEESIQDEDQNTPSDFNALAKYLLSSDEYDHNESIGKLISEQFRSKLLIRTRENEDAIAMESARLVQLLQIHKGSNNITEDAIRHVSTCLSNLEQIETLAVLLGESKRYNLELAPKLMPCRGELVELLISSGVGKYLDFKAVEQTFIYLGADEFEKVPCSKEDVFTSQTVSLVDKRKLMKFLTFALDYTNSPETYAGYEDKSFKDFLKEKFRIEGKLLAVILYAIALINSPGEDVYTMQGLKKTQEYLRSLGRYGNNAFLVALYGGGSEIAQGFCRVCAVYGGIYMLSHSTNHLLIEENSNKFIGLMDANEQQLSSTYLVSSIDYLPSHYLEREELWEKTSRAIIIIDQPIHKDSDATITIYPPGTVNNPYSIYVIQLTHDTQTCPEDRSVLYMFTKSSEKKSPKEDLYKAFETLANISRKPQIARLLFEKMYPGEEFLPPGPELDDEGEDFEVN</sequence>
<dbReference type="PRINTS" id="PR00893">
    <property type="entry name" value="RABESCORT"/>
</dbReference>
<keyword evidence="4 5" id="KW-0963">Cytoplasm</keyword>
<dbReference type="GO" id="GO:0005829">
    <property type="term" value="C:cytosol"/>
    <property type="evidence" value="ECO:0007669"/>
    <property type="project" value="TreeGrafter"/>
</dbReference>
<comment type="caution">
    <text evidence="6">The sequence shown here is derived from an EMBL/GenBank/DDBJ whole genome shotgun (WGS) entry which is preliminary data.</text>
</comment>
<reference evidence="6" key="1">
    <citation type="submission" date="2021-06" db="EMBL/GenBank/DDBJ databases">
        <authorList>
            <person name="Kallberg Y."/>
            <person name="Tangrot J."/>
            <person name="Rosling A."/>
        </authorList>
    </citation>
    <scope>NUCLEOTIDE SEQUENCE</scope>
    <source>
        <strain evidence="6">MT106</strain>
    </source>
</reference>
<dbReference type="PIRSF" id="PIRSF016550">
    <property type="entry name" value="Rab_ger_ger_transf_A_euk"/>
    <property type="match status" value="1"/>
</dbReference>
<comment type="similarity">
    <text evidence="2 5">Belongs to the Rab GDI family.</text>
</comment>
<dbReference type="GO" id="GO:0005092">
    <property type="term" value="F:GDP-dissociation inhibitor activity"/>
    <property type="evidence" value="ECO:0007669"/>
    <property type="project" value="InterPro"/>
</dbReference>
<dbReference type="OrthoDB" id="9446342at2759"/>